<evidence type="ECO:0000313" key="1">
    <source>
        <dbReference type="EMBL" id="KAK7273233.1"/>
    </source>
</evidence>
<accession>A0AAN9IA59</accession>
<comment type="caution">
    <text evidence="1">The sequence shown here is derived from an EMBL/GenBank/DDBJ whole genome shotgun (WGS) entry which is preliminary data.</text>
</comment>
<evidence type="ECO:0000313" key="2">
    <source>
        <dbReference type="Proteomes" id="UP001372338"/>
    </source>
</evidence>
<dbReference type="AlphaFoldDB" id="A0AAN9IA59"/>
<keyword evidence="2" id="KW-1185">Reference proteome</keyword>
<reference evidence="1 2" key="1">
    <citation type="submission" date="2024-01" db="EMBL/GenBank/DDBJ databases">
        <title>The genomes of 5 underutilized Papilionoideae crops provide insights into root nodulation and disease resistanc.</title>
        <authorList>
            <person name="Yuan L."/>
        </authorList>
    </citation>
    <scope>NUCLEOTIDE SEQUENCE [LARGE SCALE GENOMIC DNA]</scope>
    <source>
        <strain evidence="1">ZHUSHIDOU_FW_LH</strain>
        <tissue evidence="1">Leaf</tissue>
    </source>
</reference>
<name>A0AAN9IA59_CROPI</name>
<sequence>MRTGTDMGHDKNNDIYEVCIHAFNQNDASIPVQHGYCLKCGSYCDLESSHAAVGKALLCIKRKSDISLCAVLESRVYVAPQHAVQADKVELFLVKETQADVVRGERPVDPEKDELHVLSEQMTLGELKIHDNLCLGYLLTAVLSNTWDYM</sequence>
<protein>
    <submittedName>
        <fullName evidence="1">Uncharacterized protein</fullName>
    </submittedName>
</protein>
<dbReference type="Proteomes" id="UP001372338">
    <property type="component" value="Unassembled WGS sequence"/>
</dbReference>
<organism evidence="1 2">
    <name type="scientific">Crotalaria pallida</name>
    <name type="common">Smooth rattlebox</name>
    <name type="synonym">Crotalaria striata</name>
    <dbReference type="NCBI Taxonomy" id="3830"/>
    <lineage>
        <taxon>Eukaryota</taxon>
        <taxon>Viridiplantae</taxon>
        <taxon>Streptophyta</taxon>
        <taxon>Embryophyta</taxon>
        <taxon>Tracheophyta</taxon>
        <taxon>Spermatophyta</taxon>
        <taxon>Magnoliopsida</taxon>
        <taxon>eudicotyledons</taxon>
        <taxon>Gunneridae</taxon>
        <taxon>Pentapetalae</taxon>
        <taxon>rosids</taxon>
        <taxon>fabids</taxon>
        <taxon>Fabales</taxon>
        <taxon>Fabaceae</taxon>
        <taxon>Papilionoideae</taxon>
        <taxon>50 kb inversion clade</taxon>
        <taxon>genistoids sensu lato</taxon>
        <taxon>core genistoids</taxon>
        <taxon>Crotalarieae</taxon>
        <taxon>Crotalaria</taxon>
    </lineage>
</organism>
<proteinExistence type="predicted"/>
<gene>
    <name evidence="1" type="ORF">RIF29_14282</name>
</gene>
<dbReference type="EMBL" id="JAYWIO010000003">
    <property type="protein sequence ID" value="KAK7273233.1"/>
    <property type="molecule type" value="Genomic_DNA"/>
</dbReference>